<sequence length="112" mass="12834">MVKRKPSMTGTMIMRAILLESIDDADLGVDGIGVGSLRYLVHFKQEHKSFLLENILTIFSRYLNKFLAAETERSALLSEINKFQQELQFGKNQRYVEPMSINYLLVNVHQAA</sequence>
<evidence type="ECO:0000313" key="1">
    <source>
        <dbReference type="EnsemblMetazoa" id="OVOC12531.1"/>
    </source>
</evidence>
<organism evidence="1 2">
    <name type="scientific">Onchocerca volvulus</name>
    <dbReference type="NCBI Taxonomy" id="6282"/>
    <lineage>
        <taxon>Eukaryota</taxon>
        <taxon>Metazoa</taxon>
        <taxon>Ecdysozoa</taxon>
        <taxon>Nematoda</taxon>
        <taxon>Chromadorea</taxon>
        <taxon>Rhabditida</taxon>
        <taxon>Spirurina</taxon>
        <taxon>Spiruromorpha</taxon>
        <taxon>Filarioidea</taxon>
        <taxon>Onchocercidae</taxon>
        <taxon>Onchocerca</taxon>
    </lineage>
</organism>
<proteinExistence type="predicted"/>
<dbReference type="Proteomes" id="UP000024404">
    <property type="component" value="Unassembled WGS sequence"/>
</dbReference>
<reference evidence="1" key="2">
    <citation type="submission" date="2022-06" db="UniProtKB">
        <authorList>
            <consortium name="EnsemblMetazoa"/>
        </authorList>
    </citation>
    <scope>IDENTIFICATION</scope>
</reference>
<dbReference type="EnsemblMetazoa" id="OVOC12531.1">
    <property type="protein sequence ID" value="OVOC12531.1"/>
    <property type="gene ID" value="WBGene00249340"/>
</dbReference>
<name>A0A8R1XUX1_ONCVO</name>
<evidence type="ECO:0000313" key="2">
    <source>
        <dbReference type="Proteomes" id="UP000024404"/>
    </source>
</evidence>
<accession>A0A8R1XUX1</accession>
<protein>
    <submittedName>
        <fullName evidence="1">Uncharacterized protein</fullName>
    </submittedName>
</protein>
<keyword evidence="2" id="KW-1185">Reference proteome</keyword>
<dbReference type="AlphaFoldDB" id="A0A8R1XUX1"/>
<dbReference type="EMBL" id="CMVM020000508">
    <property type="status" value="NOT_ANNOTATED_CDS"/>
    <property type="molecule type" value="Genomic_DNA"/>
</dbReference>
<reference evidence="2" key="1">
    <citation type="submission" date="2013-10" db="EMBL/GenBank/DDBJ databases">
        <title>Genome sequencing of Onchocerca volvulus.</title>
        <authorList>
            <person name="Cotton J."/>
            <person name="Tsai J."/>
            <person name="Stanley E."/>
            <person name="Tracey A."/>
            <person name="Holroyd N."/>
            <person name="Lustigman S."/>
            <person name="Berriman M."/>
        </authorList>
    </citation>
    <scope>NUCLEOTIDE SEQUENCE</scope>
</reference>